<evidence type="ECO:0000313" key="3">
    <source>
        <dbReference type="Proteomes" id="UP001596542"/>
    </source>
</evidence>
<gene>
    <name evidence="2" type="ORF">ACFQPC_16305</name>
</gene>
<organism evidence="2 3">
    <name type="scientific">Herminiimonas glaciei</name>
    <dbReference type="NCBI Taxonomy" id="523788"/>
    <lineage>
        <taxon>Bacteria</taxon>
        <taxon>Pseudomonadati</taxon>
        <taxon>Pseudomonadota</taxon>
        <taxon>Betaproteobacteria</taxon>
        <taxon>Burkholderiales</taxon>
        <taxon>Oxalobacteraceae</taxon>
        <taxon>Herminiimonas</taxon>
    </lineage>
</organism>
<feature type="transmembrane region" description="Helical" evidence="1">
    <location>
        <begin position="12"/>
        <end position="34"/>
    </location>
</feature>
<feature type="transmembrane region" description="Helical" evidence="1">
    <location>
        <begin position="88"/>
        <end position="105"/>
    </location>
</feature>
<evidence type="ECO:0000313" key="2">
    <source>
        <dbReference type="EMBL" id="MFC7289611.1"/>
    </source>
</evidence>
<name>A0ABW2IES0_9BURK</name>
<keyword evidence="1" id="KW-1133">Transmembrane helix</keyword>
<dbReference type="Proteomes" id="UP001596542">
    <property type="component" value="Unassembled WGS sequence"/>
</dbReference>
<evidence type="ECO:0000256" key="1">
    <source>
        <dbReference type="SAM" id="Phobius"/>
    </source>
</evidence>
<dbReference type="EMBL" id="JBHTBU010000002">
    <property type="protein sequence ID" value="MFC7289611.1"/>
    <property type="molecule type" value="Genomic_DNA"/>
</dbReference>
<feature type="transmembrane region" description="Helical" evidence="1">
    <location>
        <begin position="168"/>
        <end position="187"/>
    </location>
</feature>
<evidence type="ECO:0008006" key="4">
    <source>
        <dbReference type="Google" id="ProtNLM"/>
    </source>
</evidence>
<feature type="transmembrane region" description="Helical" evidence="1">
    <location>
        <begin position="117"/>
        <end position="135"/>
    </location>
</feature>
<dbReference type="RefSeq" id="WP_382272890.1">
    <property type="nucleotide sequence ID" value="NZ_JBHTBU010000002.1"/>
</dbReference>
<comment type="caution">
    <text evidence="2">The sequence shown here is derived from an EMBL/GenBank/DDBJ whole genome shotgun (WGS) entry which is preliminary data.</text>
</comment>
<keyword evidence="3" id="KW-1185">Reference proteome</keyword>
<feature type="transmembrane region" description="Helical" evidence="1">
    <location>
        <begin position="54"/>
        <end position="76"/>
    </location>
</feature>
<keyword evidence="1" id="KW-0472">Membrane</keyword>
<accession>A0ABW2IES0</accession>
<reference evidence="3" key="1">
    <citation type="journal article" date="2019" name="Int. J. Syst. Evol. Microbiol.">
        <title>The Global Catalogue of Microorganisms (GCM) 10K type strain sequencing project: providing services to taxonomists for standard genome sequencing and annotation.</title>
        <authorList>
            <consortium name="The Broad Institute Genomics Platform"/>
            <consortium name="The Broad Institute Genome Sequencing Center for Infectious Disease"/>
            <person name="Wu L."/>
            <person name="Ma J."/>
        </authorList>
    </citation>
    <scope>NUCLEOTIDE SEQUENCE [LARGE SCALE GENOMIC DNA]</scope>
    <source>
        <strain evidence="3">KACC 12508</strain>
    </source>
</reference>
<proteinExistence type="predicted"/>
<sequence>MQTILKVLRKPWILHPGYWIPSLLMPQFIGFFSIDFSRVAPYGAIDVLLLARVLAVTIFLALFIQTPLLLISCVYISRIKARLSSSRFWIVFVILVLIPLVIDIPKGERDRLLSIEFFFASLLFLALCGFSCWLFDPVNIKNTTSPTNSAPDLSNAFSALKATYKTKWIILISFVAVIAVLVFVKLLTSVETDEQRIVASNTFANGNTLTLYYAKEDADGLRGCDPAILETRSIVYNGCWVFAWGRADDGGDTVITVNYRYGNTKTSDNYSPSIFNVSTKYRDEWIKYTR</sequence>
<keyword evidence="1" id="KW-0812">Transmembrane</keyword>
<protein>
    <recommendedName>
        <fullName evidence="4">DUF805 domain-containing protein</fullName>
    </recommendedName>
</protein>